<dbReference type="SUPFAM" id="SSF52402">
    <property type="entry name" value="Adenine nucleotide alpha hydrolases-like"/>
    <property type="match status" value="2"/>
</dbReference>
<protein>
    <submittedName>
        <fullName evidence="3">Universal stress protein family protein</fullName>
    </submittedName>
</protein>
<dbReference type="OrthoDB" id="9804721at2"/>
<dbReference type="PANTHER" id="PTHR46268">
    <property type="entry name" value="STRESS RESPONSE PROTEIN NHAX"/>
    <property type="match status" value="1"/>
</dbReference>
<reference evidence="3 4" key="1">
    <citation type="submission" date="2006-06" db="EMBL/GenBank/DDBJ databases">
        <authorList>
            <person name="Moran M.A."/>
            <person name="Ferriera S."/>
            <person name="Johnson J."/>
            <person name="Kravitz S."/>
            <person name="Beeson K."/>
            <person name="Sutton G."/>
            <person name="Rogers Y.-H."/>
            <person name="Friedman R."/>
            <person name="Frazier M."/>
            <person name="Venter J.C."/>
        </authorList>
    </citation>
    <scope>NUCLEOTIDE SEQUENCE [LARGE SCALE GENOMIC DNA]</scope>
    <source>
        <strain evidence="3 4">E-37</strain>
    </source>
</reference>
<feature type="domain" description="UspA" evidence="2">
    <location>
        <begin position="157"/>
        <end position="279"/>
    </location>
</feature>
<dbReference type="AlphaFoldDB" id="A3K3E7"/>
<dbReference type="Pfam" id="PF00582">
    <property type="entry name" value="Usp"/>
    <property type="match status" value="1"/>
</dbReference>
<dbReference type="CDD" id="cd00293">
    <property type="entry name" value="USP-like"/>
    <property type="match status" value="1"/>
</dbReference>
<comment type="caution">
    <text evidence="3">The sequence shown here is derived from an EMBL/GenBank/DDBJ whole genome shotgun (WGS) entry which is preliminary data.</text>
</comment>
<dbReference type="EMBL" id="AAYA01000006">
    <property type="protein sequence ID" value="EBA08061.1"/>
    <property type="molecule type" value="Genomic_DNA"/>
</dbReference>
<evidence type="ECO:0000259" key="2">
    <source>
        <dbReference type="Pfam" id="PF00582"/>
    </source>
</evidence>
<dbReference type="PANTHER" id="PTHR46268:SF15">
    <property type="entry name" value="UNIVERSAL STRESS PROTEIN HP_0031"/>
    <property type="match status" value="1"/>
</dbReference>
<proteinExistence type="inferred from homology"/>
<evidence type="ECO:0000313" key="3">
    <source>
        <dbReference type="EMBL" id="EBA08061.1"/>
    </source>
</evidence>
<organism evidence="3 4">
    <name type="scientific">Sagittula stellata (strain ATCC 700073 / DSM 11524 / E-37)</name>
    <dbReference type="NCBI Taxonomy" id="388399"/>
    <lineage>
        <taxon>Bacteria</taxon>
        <taxon>Pseudomonadati</taxon>
        <taxon>Pseudomonadota</taxon>
        <taxon>Alphaproteobacteria</taxon>
        <taxon>Rhodobacterales</taxon>
        <taxon>Roseobacteraceae</taxon>
        <taxon>Sagittula</taxon>
    </lineage>
</organism>
<evidence type="ECO:0000313" key="4">
    <source>
        <dbReference type="Proteomes" id="UP000005713"/>
    </source>
</evidence>
<dbReference type="RefSeq" id="WP_005858826.1">
    <property type="nucleotide sequence ID" value="NZ_AAYA01000006.1"/>
</dbReference>
<dbReference type="Proteomes" id="UP000005713">
    <property type="component" value="Unassembled WGS sequence"/>
</dbReference>
<dbReference type="Gene3D" id="3.40.50.12370">
    <property type="match status" value="1"/>
</dbReference>
<dbReference type="InterPro" id="IPR006016">
    <property type="entry name" value="UspA"/>
</dbReference>
<comment type="similarity">
    <text evidence="1">Belongs to the universal stress protein A family.</text>
</comment>
<dbReference type="eggNOG" id="COG0589">
    <property type="taxonomic scope" value="Bacteria"/>
</dbReference>
<dbReference type="PRINTS" id="PR01438">
    <property type="entry name" value="UNVRSLSTRESS"/>
</dbReference>
<name>A3K3E7_SAGS3</name>
<sequence>MAYKTLLTVITDADLVDSTIAAAADLASAVDAHLDVLCLGVDRTQTGYYYAGANAMVLQETLTRATAEGESLAAAARAALGKTDVRWAVDHGVAQLADLGRIVAARARFSDLAVMPKPYGEGCGIELEPMVEGALFDGQVPVLVAPGGAVAMQAKPKRIAIAWNESSEALRAVRYAMPMLQQAETVHVVVIDPPKHGPNRSDPGGMLSQYLARHGVKLEIDVLSKTMPRVSDVLLRHCADVDADLVVMGAYGHSRFREAILGGATRSMLEQAALPVFMAH</sequence>
<evidence type="ECO:0000256" key="1">
    <source>
        <dbReference type="ARBA" id="ARBA00008791"/>
    </source>
</evidence>
<accession>A3K3E7</accession>
<keyword evidence="4" id="KW-1185">Reference proteome</keyword>
<gene>
    <name evidence="3" type="ORF">SSE37_10974</name>
</gene>
<dbReference type="InterPro" id="IPR006015">
    <property type="entry name" value="Universal_stress_UspA"/>
</dbReference>